<dbReference type="EMBL" id="JBHSEP010000001">
    <property type="protein sequence ID" value="MFC4596805.1"/>
    <property type="molecule type" value="Genomic_DNA"/>
</dbReference>
<dbReference type="PANTHER" id="PTHR43280:SF2">
    <property type="entry name" value="HTH-TYPE TRANSCRIPTIONAL REGULATOR EXSA"/>
    <property type="match status" value="1"/>
</dbReference>
<evidence type="ECO:0000256" key="3">
    <source>
        <dbReference type="ARBA" id="ARBA00023163"/>
    </source>
</evidence>
<dbReference type="Proteomes" id="UP001596028">
    <property type="component" value="Unassembled WGS sequence"/>
</dbReference>
<evidence type="ECO:0000256" key="1">
    <source>
        <dbReference type="ARBA" id="ARBA00023015"/>
    </source>
</evidence>
<protein>
    <submittedName>
        <fullName evidence="7">Response regulator</fullName>
    </submittedName>
</protein>
<dbReference type="InterPro" id="IPR018060">
    <property type="entry name" value="HTH_AraC"/>
</dbReference>
<keyword evidence="3" id="KW-0804">Transcription</keyword>
<dbReference type="Pfam" id="PF00072">
    <property type="entry name" value="Response_reg"/>
    <property type="match status" value="1"/>
</dbReference>
<feature type="domain" description="Response regulatory" evidence="6">
    <location>
        <begin position="3"/>
        <end position="120"/>
    </location>
</feature>
<dbReference type="Gene3D" id="3.40.50.2300">
    <property type="match status" value="1"/>
</dbReference>
<dbReference type="InterPro" id="IPR001789">
    <property type="entry name" value="Sig_transdc_resp-reg_receiver"/>
</dbReference>
<dbReference type="InterPro" id="IPR011006">
    <property type="entry name" value="CheY-like_superfamily"/>
</dbReference>
<dbReference type="PANTHER" id="PTHR43280">
    <property type="entry name" value="ARAC-FAMILY TRANSCRIPTIONAL REGULATOR"/>
    <property type="match status" value="1"/>
</dbReference>
<name>A0ABV9F4C5_9BACL</name>
<evidence type="ECO:0000256" key="2">
    <source>
        <dbReference type="ARBA" id="ARBA00023125"/>
    </source>
</evidence>
<dbReference type="PRINTS" id="PR00032">
    <property type="entry name" value="HTHARAC"/>
</dbReference>
<dbReference type="CDD" id="cd17536">
    <property type="entry name" value="REC_YesN-like"/>
    <property type="match status" value="1"/>
</dbReference>
<organism evidence="7 8">
    <name type="scientific">Cohnella hongkongensis</name>
    <dbReference type="NCBI Taxonomy" id="178337"/>
    <lineage>
        <taxon>Bacteria</taxon>
        <taxon>Bacillati</taxon>
        <taxon>Bacillota</taxon>
        <taxon>Bacilli</taxon>
        <taxon>Bacillales</taxon>
        <taxon>Paenibacillaceae</taxon>
        <taxon>Cohnella</taxon>
    </lineage>
</organism>
<dbReference type="SUPFAM" id="SSF52172">
    <property type="entry name" value="CheY-like"/>
    <property type="match status" value="1"/>
</dbReference>
<evidence type="ECO:0000256" key="4">
    <source>
        <dbReference type="PROSITE-ProRule" id="PRU00169"/>
    </source>
</evidence>
<comment type="caution">
    <text evidence="7">The sequence shown here is derived from an EMBL/GenBank/DDBJ whole genome shotgun (WGS) entry which is preliminary data.</text>
</comment>
<keyword evidence="4" id="KW-0597">Phosphoprotein</keyword>
<dbReference type="Gene3D" id="1.10.10.60">
    <property type="entry name" value="Homeodomain-like"/>
    <property type="match status" value="2"/>
</dbReference>
<evidence type="ECO:0000313" key="8">
    <source>
        <dbReference type="Proteomes" id="UP001596028"/>
    </source>
</evidence>
<reference evidence="8" key="1">
    <citation type="journal article" date="2019" name="Int. J. Syst. Evol. Microbiol.">
        <title>The Global Catalogue of Microorganisms (GCM) 10K type strain sequencing project: providing services to taxonomists for standard genome sequencing and annotation.</title>
        <authorList>
            <consortium name="The Broad Institute Genomics Platform"/>
            <consortium name="The Broad Institute Genome Sequencing Center for Infectious Disease"/>
            <person name="Wu L."/>
            <person name="Ma J."/>
        </authorList>
    </citation>
    <scope>NUCLEOTIDE SEQUENCE [LARGE SCALE GENOMIC DNA]</scope>
    <source>
        <strain evidence="8">CCUG 49571</strain>
    </source>
</reference>
<feature type="domain" description="HTH araC/xylS-type" evidence="5">
    <location>
        <begin position="446"/>
        <end position="544"/>
    </location>
</feature>
<dbReference type="InterPro" id="IPR009057">
    <property type="entry name" value="Homeodomain-like_sf"/>
</dbReference>
<proteinExistence type="predicted"/>
<dbReference type="SMART" id="SM00342">
    <property type="entry name" value="HTH_ARAC"/>
    <property type="match status" value="1"/>
</dbReference>
<evidence type="ECO:0000259" key="6">
    <source>
        <dbReference type="PROSITE" id="PS50110"/>
    </source>
</evidence>
<accession>A0ABV9F4C5</accession>
<dbReference type="RefSeq" id="WP_378091311.1">
    <property type="nucleotide sequence ID" value="NZ_JBHSEP010000001.1"/>
</dbReference>
<evidence type="ECO:0000259" key="5">
    <source>
        <dbReference type="PROSITE" id="PS01124"/>
    </source>
</evidence>
<dbReference type="Pfam" id="PF12833">
    <property type="entry name" value="HTH_18"/>
    <property type="match status" value="1"/>
</dbReference>
<dbReference type="InterPro" id="IPR020449">
    <property type="entry name" value="Tscrpt_reg_AraC-type_HTH"/>
</dbReference>
<gene>
    <name evidence="7" type="ORF">ACFO3S_01020</name>
</gene>
<dbReference type="PROSITE" id="PS50110">
    <property type="entry name" value="RESPONSE_REGULATORY"/>
    <property type="match status" value="1"/>
</dbReference>
<keyword evidence="8" id="KW-1185">Reference proteome</keyword>
<feature type="modified residue" description="4-aspartylphosphate" evidence="4">
    <location>
        <position position="55"/>
    </location>
</feature>
<evidence type="ECO:0000313" key="7">
    <source>
        <dbReference type="EMBL" id="MFC4596805.1"/>
    </source>
</evidence>
<keyword evidence="2" id="KW-0238">DNA-binding</keyword>
<keyword evidence="1" id="KW-0805">Transcription regulation</keyword>
<dbReference type="SUPFAM" id="SSF46689">
    <property type="entry name" value="Homeodomain-like"/>
    <property type="match status" value="1"/>
</dbReference>
<sequence>MYKLLIVDDEDMIVDGLHAIFTEQEELDLQVYRAYSGDEAIRVLDQTKIDVVLSDIRMPGISGLELQGEIMKRWPDCKVIFLTGYNEFELVQKAVREGAVNYILKNEDDEEIVESVKKAIALTRAERSGKNFVEAAKQRLRIALPALRSEYLNKICEGYRTIKSLTPEIFEDLVVKPDLEVPVVLVLGKVDEWKPAYGQTDKLLLLGALENIGMECFNGFIILKSSFEDHSFFWVLQPANGHWDSLPSGNPGALICGTLENIQQIAKELLQLPVSFSTLSGPVSWYRIASGYAVLKRSLVRKLGHEMLVVLNGEDDEAKEDQERRNEHHIRMLFGNLLEEDGVFDPEQAERSFRILCEIRQFLAVSYIDAALYSELYLTLISKMLQQLNSWGGTDNETLLKRLWDLLDSEHRTDPQKGLEAVGQLLAAWNDAKGSERLEAGSRIVAVVNQIIEDHLHEDLSLAFLSGKVYLNPAYLSRIYKSRTGKNLIDAINERRIAKANELLEGSLMKIIDIARAVGFQSPAYFSRLYKKLTGQTPQEHRDRSIRLNNRDG</sequence>
<dbReference type="SMART" id="SM00448">
    <property type="entry name" value="REC"/>
    <property type="match status" value="1"/>
</dbReference>
<dbReference type="PROSITE" id="PS01124">
    <property type="entry name" value="HTH_ARAC_FAMILY_2"/>
    <property type="match status" value="1"/>
</dbReference>